<dbReference type="InterPro" id="IPR012807">
    <property type="entry name" value="Anti-sigma_ChrR"/>
</dbReference>
<dbReference type="RefSeq" id="WP_072602404.1">
    <property type="nucleotide sequence ID" value="NZ_CP018171.1"/>
</dbReference>
<reference evidence="3" key="1">
    <citation type="submission" date="2016-11" db="EMBL/GenBank/DDBJ databases">
        <title>Mesorhizobium oceanicum sp. nov., isolated from deep seawater in South China Sea.</title>
        <authorList>
            <person name="Fu G.-Y."/>
        </authorList>
    </citation>
    <scope>NUCLEOTIDE SEQUENCE [LARGE SCALE GENOMIC DNA]</scope>
    <source>
        <strain evidence="3">B7</strain>
    </source>
</reference>
<dbReference type="Gene3D" id="1.10.10.1320">
    <property type="entry name" value="Anti-sigma factor, zinc-finger domain"/>
    <property type="match status" value="1"/>
</dbReference>
<dbReference type="SUPFAM" id="SSF51182">
    <property type="entry name" value="RmlC-like cupins"/>
    <property type="match status" value="1"/>
</dbReference>
<evidence type="ECO:0000259" key="1">
    <source>
        <dbReference type="Pfam" id="PF12973"/>
    </source>
</evidence>
<gene>
    <name evidence="2" type="ORF">BSQ44_06095</name>
</gene>
<dbReference type="KEGG" id="meso:BSQ44_06095"/>
<dbReference type="CDD" id="cd20301">
    <property type="entry name" value="cupin_ChrR"/>
    <property type="match status" value="1"/>
</dbReference>
<dbReference type="OrthoDB" id="2988517at2"/>
<protein>
    <submittedName>
        <fullName evidence="2">Transcriptional regulator</fullName>
    </submittedName>
</protein>
<dbReference type="STRING" id="1670800.BSQ44_06095"/>
<dbReference type="EMBL" id="CP018171">
    <property type="protein sequence ID" value="APH70994.1"/>
    <property type="molecule type" value="Genomic_DNA"/>
</dbReference>
<dbReference type="InterPro" id="IPR014710">
    <property type="entry name" value="RmlC-like_jellyroll"/>
</dbReference>
<keyword evidence="3" id="KW-1185">Reference proteome</keyword>
<evidence type="ECO:0000313" key="3">
    <source>
        <dbReference type="Proteomes" id="UP000182840"/>
    </source>
</evidence>
<dbReference type="NCBIfam" id="TIGR02451">
    <property type="entry name" value="anti_sig_ChrR"/>
    <property type="match status" value="1"/>
</dbReference>
<feature type="domain" description="ChrR-like cupin" evidence="1">
    <location>
        <begin position="109"/>
        <end position="196"/>
    </location>
</feature>
<proteinExistence type="predicted"/>
<evidence type="ECO:0000313" key="2">
    <source>
        <dbReference type="EMBL" id="APH70994.1"/>
    </source>
</evidence>
<dbReference type="InterPro" id="IPR041916">
    <property type="entry name" value="Anti_sigma_zinc_sf"/>
</dbReference>
<dbReference type="Proteomes" id="UP000182840">
    <property type="component" value="Chromosome"/>
</dbReference>
<dbReference type="Gene3D" id="2.60.120.10">
    <property type="entry name" value="Jelly Rolls"/>
    <property type="match status" value="1"/>
</dbReference>
<dbReference type="InterPro" id="IPR025979">
    <property type="entry name" value="ChrR-like_cupin_dom"/>
</dbReference>
<organism evidence="2 3">
    <name type="scientific">Aquibium oceanicum</name>
    <dbReference type="NCBI Taxonomy" id="1670800"/>
    <lineage>
        <taxon>Bacteria</taxon>
        <taxon>Pseudomonadati</taxon>
        <taxon>Pseudomonadota</taxon>
        <taxon>Alphaproteobacteria</taxon>
        <taxon>Hyphomicrobiales</taxon>
        <taxon>Phyllobacteriaceae</taxon>
        <taxon>Aquibium</taxon>
    </lineage>
</organism>
<dbReference type="AlphaFoldDB" id="A0A1L3SNL2"/>
<name>A0A1L3SNL2_9HYPH</name>
<dbReference type="InterPro" id="IPR011051">
    <property type="entry name" value="RmlC_Cupin_sf"/>
</dbReference>
<accession>A0A1L3SNL2</accession>
<sequence>MTINHHPSDETLLRYASGTLDAGPRLVVAVHVGGCRVCAERVLQFEAIGGEMLDDIEPVEMSADALDRALARIEVTPEQEPSAPAGTKRRRADVGIRLPEVLDGCEVGRWWWIGPGLRWSRVTLPDDPGANVMLLKIGAGRKLPEHTHTGREYTQVLTGSFADARGRYVPGDLDEADSEVEHQPVVDSKAECICIAALEGNMRLRGFFGRMIQPLIDG</sequence>
<dbReference type="Pfam" id="PF12973">
    <property type="entry name" value="Cupin_7"/>
    <property type="match status" value="1"/>
</dbReference>